<evidence type="ECO:0000256" key="2">
    <source>
        <dbReference type="ARBA" id="ARBA00022553"/>
    </source>
</evidence>
<dbReference type="SUPFAM" id="SSF48371">
    <property type="entry name" value="ARM repeat"/>
    <property type="match status" value="1"/>
</dbReference>
<feature type="compositionally biased region" description="Gly residues" evidence="6">
    <location>
        <begin position="1"/>
        <end position="10"/>
    </location>
</feature>
<gene>
    <name evidence="8" type="ORF">C5167_007220</name>
</gene>
<feature type="region of interest" description="Disordered" evidence="6">
    <location>
        <begin position="623"/>
        <end position="661"/>
    </location>
</feature>
<evidence type="ECO:0000256" key="5">
    <source>
        <dbReference type="ARBA" id="ARBA00023242"/>
    </source>
</evidence>
<feature type="domain" description="Beta-catenin-like protein 1 N-terminal" evidence="7">
    <location>
        <begin position="105"/>
        <end position="463"/>
    </location>
</feature>
<organism evidence="8 9">
    <name type="scientific">Papaver somniferum</name>
    <name type="common">Opium poppy</name>
    <dbReference type="NCBI Taxonomy" id="3469"/>
    <lineage>
        <taxon>Eukaryota</taxon>
        <taxon>Viridiplantae</taxon>
        <taxon>Streptophyta</taxon>
        <taxon>Embryophyta</taxon>
        <taxon>Tracheophyta</taxon>
        <taxon>Spermatophyta</taxon>
        <taxon>Magnoliopsida</taxon>
        <taxon>Ranunculales</taxon>
        <taxon>Papaveraceae</taxon>
        <taxon>Papaveroideae</taxon>
        <taxon>Papaver</taxon>
    </lineage>
</organism>
<dbReference type="GO" id="GO:0005681">
    <property type="term" value="C:spliceosomal complex"/>
    <property type="evidence" value="ECO:0007669"/>
    <property type="project" value="TreeGrafter"/>
</dbReference>
<keyword evidence="4" id="KW-0175">Coiled coil</keyword>
<dbReference type="InterPro" id="IPR011989">
    <property type="entry name" value="ARM-like"/>
</dbReference>
<dbReference type="InterPro" id="IPR013180">
    <property type="entry name" value="CTNNBL1_N"/>
</dbReference>
<keyword evidence="5" id="KW-0539">Nucleus</keyword>
<keyword evidence="9" id="KW-1185">Reference proteome</keyword>
<dbReference type="AlphaFoldDB" id="A0A4Y7JHB2"/>
<reference evidence="8 9" key="1">
    <citation type="journal article" date="2018" name="Science">
        <title>The opium poppy genome and morphinan production.</title>
        <authorList>
            <person name="Guo L."/>
            <person name="Winzer T."/>
            <person name="Yang X."/>
            <person name="Li Y."/>
            <person name="Ning Z."/>
            <person name="He Z."/>
            <person name="Teodor R."/>
            <person name="Lu Y."/>
            <person name="Bowser T.A."/>
            <person name="Graham I.A."/>
            <person name="Ye K."/>
        </authorList>
    </citation>
    <scope>NUCLEOTIDE SEQUENCE [LARGE SCALE GENOMIC DNA]</scope>
    <source>
        <strain evidence="9">cv. HN1</strain>
        <tissue evidence="8">Leaves</tissue>
    </source>
</reference>
<evidence type="ECO:0000256" key="6">
    <source>
        <dbReference type="SAM" id="MobiDB-lite"/>
    </source>
</evidence>
<dbReference type="STRING" id="3469.A0A4Y7JHB2"/>
<dbReference type="InterPro" id="IPR016024">
    <property type="entry name" value="ARM-type_fold"/>
</dbReference>
<evidence type="ECO:0000256" key="3">
    <source>
        <dbReference type="ARBA" id="ARBA00022737"/>
    </source>
</evidence>
<proteinExistence type="predicted"/>
<dbReference type="Pfam" id="PF08216">
    <property type="entry name" value="CTNNBL"/>
    <property type="match status" value="2"/>
</dbReference>
<protein>
    <recommendedName>
        <fullName evidence="7">Beta-catenin-like protein 1 N-terminal domain-containing protein</fullName>
    </recommendedName>
</protein>
<dbReference type="Proteomes" id="UP000316621">
    <property type="component" value="Chromosome 4"/>
</dbReference>
<dbReference type="EMBL" id="CM010718">
    <property type="protein sequence ID" value="RZC59916.1"/>
    <property type="molecule type" value="Genomic_DNA"/>
</dbReference>
<evidence type="ECO:0000313" key="9">
    <source>
        <dbReference type="Proteomes" id="UP000316621"/>
    </source>
</evidence>
<keyword evidence="3" id="KW-0677">Repeat</keyword>
<name>A0A4Y7JHB2_PAPSO</name>
<accession>A0A4Y7JHB2</accession>
<evidence type="ECO:0000256" key="1">
    <source>
        <dbReference type="ARBA" id="ARBA00004123"/>
    </source>
</evidence>
<feature type="region of interest" description="Disordered" evidence="6">
    <location>
        <begin position="1"/>
        <end position="31"/>
    </location>
</feature>
<dbReference type="PANTHER" id="PTHR14978">
    <property type="entry name" value="BETA-CATENIN-LIKE PROTEIN 1 NUCLEAR ASSOCIATED PROTEIN"/>
    <property type="match status" value="1"/>
</dbReference>
<feature type="domain" description="Beta-catenin-like protein 1 N-terminal" evidence="7">
    <location>
        <begin position="470"/>
        <end position="588"/>
    </location>
</feature>
<evidence type="ECO:0000313" key="8">
    <source>
        <dbReference type="EMBL" id="RZC59916.1"/>
    </source>
</evidence>
<dbReference type="Gene3D" id="1.25.10.10">
    <property type="entry name" value="Leucine-rich Repeat Variant"/>
    <property type="match status" value="2"/>
</dbReference>
<sequence length="661" mass="74672">MGKSTSGGGDSSSLLMPGVKSDDRSRERKPRKIRCPAIAKTPDELEASFIQLYAAYSEAAAHNKEEGEFADCEKKLIEVLDLKKAVPLMIDLLKYDKCGKRLASCILITFEELTHVAFQVPSQEIQVGKLVKSLVEMEALEVFVSTLGKISEDDDLRAVQTIAQMIFQGRAAVAKTASSSRELIIWVSAAIRGTKWDAKVCAVGFLHTLLMNYTENRLLLGTDTLPAVVDALSSLIMSPEEEKTEKQKRKEEEEDLPLTLFGCLFFLLEYPDNKVHFVNAGGIEAMIKLLQDGQKLGDYIYGSAIVALDIVKDCLAASDKFENDDLELGIAIFPASMDMILSTTHCKEEIEERLISLIESLTGGKTENYTLLEKFGENDWERITWLMELFTRYSKRVGAVANRLKSEQLDSFELYKKKCGDGFSTLQSIAVILGYLWLPEIKAKIESELSRHRIEKKLVLDVLSILSTTHCKEEIEERLISLIESLTGGKTENYTLLEKFGENDWERITWLMELFTRYSKRVGAVANRLKSEQLDSFELYKKKCGDGFSTLQSIAVILGYLWLPEIKAKIESELSRHRIEKKLVLDVLSEYRDNIGNAGGTKTVIEKCIARLEENYDQSMELDAQENSGQRMELGVPEKPDQELEMEMEASSKRQRVHNRR</sequence>
<evidence type="ECO:0000259" key="7">
    <source>
        <dbReference type="Pfam" id="PF08216"/>
    </source>
</evidence>
<dbReference type="InterPro" id="IPR039678">
    <property type="entry name" value="CTNNBL1"/>
</dbReference>
<evidence type="ECO:0000256" key="4">
    <source>
        <dbReference type="ARBA" id="ARBA00023054"/>
    </source>
</evidence>
<keyword evidence="2" id="KW-0597">Phosphoprotein</keyword>
<dbReference type="PANTHER" id="PTHR14978:SF0">
    <property type="entry name" value="BETA-CATENIN-LIKE PROTEIN 1"/>
    <property type="match status" value="1"/>
</dbReference>
<dbReference type="Gramene" id="RZC59916">
    <property type="protein sequence ID" value="RZC59916"/>
    <property type="gene ID" value="C5167_007220"/>
</dbReference>
<comment type="subcellular location">
    <subcellularLocation>
        <location evidence="1">Nucleus</location>
    </subcellularLocation>
</comment>